<dbReference type="EMBL" id="VDEP01000073">
    <property type="protein sequence ID" value="KAA1133126.1"/>
    <property type="molecule type" value="Genomic_DNA"/>
</dbReference>
<evidence type="ECO:0000313" key="2">
    <source>
        <dbReference type="Proteomes" id="UP000325313"/>
    </source>
</evidence>
<name>A0A5B0S4M8_PUCGR</name>
<protein>
    <submittedName>
        <fullName evidence="1">Uncharacterized protein</fullName>
    </submittedName>
</protein>
<evidence type="ECO:0000313" key="1">
    <source>
        <dbReference type="EMBL" id="KAA1133126.1"/>
    </source>
</evidence>
<organism evidence="1 2">
    <name type="scientific">Puccinia graminis f. sp. tritici</name>
    <dbReference type="NCBI Taxonomy" id="56615"/>
    <lineage>
        <taxon>Eukaryota</taxon>
        <taxon>Fungi</taxon>
        <taxon>Dikarya</taxon>
        <taxon>Basidiomycota</taxon>
        <taxon>Pucciniomycotina</taxon>
        <taxon>Pucciniomycetes</taxon>
        <taxon>Pucciniales</taxon>
        <taxon>Pucciniaceae</taxon>
        <taxon>Puccinia</taxon>
    </lineage>
</organism>
<comment type="caution">
    <text evidence="1">The sequence shown here is derived from an EMBL/GenBank/DDBJ whole genome shotgun (WGS) entry which is preliminary data.</text>
</comment>
<accession>A0A5B0S4M8</accession>
<sequence>MDLVSSSFLFYQEMANIENHFAQSKYFMSVSQQLKQQTYADENQKKKIVEDLILKELLGVSSYANLLLSKNQHLFTSNYLKENWFRIHKFNIHIASNVQNLIKIEIYKLSHISCFA</sequence>
<reference evidence="1 2" key="1">
    <citation type="submission" date="2019-05" db="EMBL/GenBank/DDBJ databases">
        <title>Emergence of the Ug99 lineage of the wheat stem rust pathogen through somatic hybridization.</title>
        <authorList>
            <person name="Li F."/>
            <person name="Upadhyaya N.M."/>
            <person name="Sperschneider J."/>
            <person name="Matny O."/>
            <person name="Nguyen-Phuc H."/>
            <person name="Mago R."/>
            <person name="Raley C."/>
            <person name="Miller M.E."/>
            <person name="Silverstein K.A.T."/>
            <person name="Henningsen E."/>
            <person name="Hirsch C.D."/>
            <person name="Visser B."/>
            <person name="Pretorius Z.A."/>
            <person name="Steffenson B.J."/>
            <person name="Schwessinger B."/>
            <person name="Dodds P.N."/>
            <person name="Figueroa M."/>
        </authorList>
    </citation>
    <scope>NUCLEOTIDE SEQUENCE [LARGE SCALE GENOMIC DNA]</scope>
    <source>
        <strain evidence="1 2">Ug99</strain>
    </source>
</reference>
<dbReference type="AlphaFoldDB" id="A0A5B0S4M8"/>
<gene>
    <name evidence="1" type="ORF">PGTUg99_018520</name>
</gene>
<proteinExistence type="predicted"/>
<dbReference type="Proteomes" id="UP000325313">
    <property type="component" value="Unassembled WGS sequence"/>
</dbReference>